<proteinExistence type="predicted"/>
<reference evidence="1" key="1">
    <citation type="journal article" date="2023" name="Insect Mol. Biol.">
        <title>Genome sequencing provides insights into the evolution of gene families encoding plant cell wall-degrading enzymes in longhorned beetles.</title>
        <authorList>
            <person name="Shin N.R."/>
            <person name="Okamura Y."/>
            <person name="Kirsch R."/>
            <person name="Pauchet Y."/>
        </authorList>
    </citation>
    <scope>NUCLEOTIDE SEQUENCE</scope>
    <source>
        <strain evidence="1">AMC_N1</strain>
    </source>
</reference>
<gene>
    <name evidence="1" type="ORF">NQ318_020864</name>
</gene>
<organism evidence="1 2">
    <name type="scientific">Aromia moschata</name>
    <dbReference type="NCBI Taxonomy" id="1265417"/>
    <lineage>
        <taxon>Eukaryota</taxon>
        <taxon>Metazoa</taxon>
        <taxon>Ecdysozoa</taxon>
        <taxon>Arthropoda</taxon>
        <taxon>Hexapoda</taxon>
        <taxon>Insecta</taxon>
        <taxon>Pterygota</taxon>
        <taxon>Neoptera</taxon>
        <taxon>Endopterygota</taxon>
        <taxon>Coleoptera</taxon>
        <taxon>Polyphaga</taxon>
        <taxon>Cucujiformia</taxon>
        <taxon>Chrysomeloidea</taxon>
        <taxon>Cerambycidae</taxon>
        <taxon>Cerambycinae</taxon>
        <taxon>Callichromatini</taxon>
        <taxon>Aromia</taxon>
    </lineage>
</organism>
<dbReference type="EMBL" id="JAPWTK010000546">
    <property type="protein sequence ID" value="KAJ8938602.1"/>
    <property type="molecule type" value="Genomic_DNA"/>
</dbReference>
<sequence length="65" mass="7588">MFFQQDGCPAHHAVIVRNWLNSEFNEHWIGRDGPILWPPRSPDLTILDFSKKPPGKKRAYILTFP</sequence>
<comment type="caution">
    <text evidence="1">The sequence shown here is derived from an EMBL/GenBank/DDBJ whole genome shotgun (WGS) entry which is preliminary data.</text>
</comment>
<dbReference type="PANTHER" id="PTHR47326:SF1">
    <property type="entry name" value="HTH PSQ-TYPE DOMAIN-CONTAINING PROTEIN"/>
    <property type="match status" value="1"/>
</dbReference>
<dbReference type="Proteomes" id="UP001162162">
    <property type="component" value="Unassembled WGS sequence"/>
</dbReference>
<evidence type="ECO:0000313" key="2">
    <source>
        <dbReference type="Proteomes" id="UP001162162"/>
    </source>
</evidence>
<dbReference type="PANTHER" id="PTHR47326">
    <property type="entry name" value="TRANSPOSABLE ELEMENT TC3 TRANSPOSASE-LIKE PROTEIN"/>
    <property type="match status" value="1"/>
</dbReference>
<evidence type="ECO:0000313" key="1">
    <source>
        <dbReference type="EMBL" id="KAJ8938602.1"/>
    </source>
</evidence>
<dbReference type="InterPro" id="IPR036397">
    <property type="entry name" value="RNaseH_sf"/>
</dbReference>
<name>A0AAV8XJ74_9CUCU</name>
<evidence type="ECO:0008006" key="3">
    <source>
        <dbReference type="Google" id="ProtNLM"/>
    </source>
</evidence>
<dbReference type="GO" id="GO:0003676">
    <property type="term" value="F:nucleic acid binding"/>
    <property type="evidence" value="ECO:0007669"/>
    <property type="project" value="InterPro"/>
</dbReference>
<dbReference type="Gene3D" id="3.30.420.10">
    <property type="entry name" value="Ribonuclease H-like superfamily/Ribonuclease H"/>
    <property type="match status" value="1"/>
</dbReference>
<dbReference type="AlphaFoldDB" id="A0AAV8XJ74"/>
<protein>
    <recommendedName>
        <fullName evidence="3">Transposase</fullName>
    </recommendedName>
</protein>
<accession>A0AAV8XJ74</accession>
<keyword evidence="2" id="KW-1185">Reference proteome</keyword>